<dbReference type="Pfam" id="PF00704">
    <property type="entry name" value="Glyco_hydro_18"/>
    <property type="match status" value="1"/>
</dbReference>
<dbReference type="PROSITE" id="PS51910">
    <property type="entry name" value="GH18_2"/>
    <property type="match status" value="1"/>
</dbReference>
<dbReference type="AlphaFoldDB" id="A0A9N9DS09"/>
<feature type="domain" description="GH18" evidence="13">
    <location>
        <begin position="92"/>
        <end position="450"/>
    </location>
</feature>
<dbReference type="Proteomes" id="UP000789831">
    <property type="component" value="Unassembled WGS sequence"/>
</dbReference>
<dbReference type="InterPro" id="IPR011583">
    <property type="entry name" value="Chitinase_II/V-like_cat"/>
</dbReference>
<evidence type="ECO:0000256" key="3">
    <source>
        <dbReference type="ARBA" id="ARBA00008682"/>
    </source>
</evidence>
<evidence type="ECO:0000256" key="10">
    <source>
        <dbReference type="ARBA" id="ARBA00023326"/>
    </source>
</evidence>
<evidence type="ECO:0000256" key="4">
    <source>
        <dbReference type="ARBA" id="ARBA00012729"/>
    </source>
</evidence>
<dbReference type="InterPro" id="IPR029070">
    <property type="entry name" value="Chitinase_insertion_sf"/>
</dbReference>
<comment type="similarity">
    <text evidence="3">Belongs to the glycosyl hydrolase 18 family. Chitinase class V subfamily.</text>
</comment>
<evidence type="ECO:0000256" key="2">
    <source>
        <dbReference type="ARBA" id="ARBA00004613"/>
    </source>
</evidence>
<evidence type="ECO:0000256" key="12">
    <source>
        <dbReference type="SAM" id="MobiDB-lite"/>
    </source>
</evidence>
<keyword evidence="9 11" id="KW-0326">Glycosidase</keyword>
<comment type="catalytic activity">
    <reaction evidence="1">
        <text>Random endo-hydrolysis of N-acetyl-beta-D-glucosaminide (1-&gt;4)-beta-linkages in chitin and chitodextrins.</text>
        <dbReference type="EC" id="3.2.1.14"/>
    </reaction>
</comment>
<dbReference type="GO" id="GO:0000272">
    <property type="term" value="P:polysaccharide catabolic process"/>
    <property type="evidence" value="ECO:0007669"/>
    <property type="project" value="UniProtKB-KW"/>
</dbReference>
<feature type="region of interest" description="Disordered" evidence="12">
    <location>
        <begin position="1"/>
        <end position="22"/>
    </location>
</feature>
<dbReference type="CDD" id="cd06548">
    <property type="entry name" value="GH18_chitinase"/>
    <property type="match status" value="1"/>
</dbReference>
<evidence type="ECO:0000256" key="7">
    <source>
        <dbReference type="ARBA" id="ARBA00023024"/>
    </source>
</evidence>
<proteinExistence type="inferred from homology"/>
<dbReference type="InterPro" id="IPR050314">
    <property type="entry name" value="Glycosyl_Hydrlase_18"/>
</dbReference>
<sequence length="483" mass="55063">MENNKSYLLSKEASNSSRKQRSVSILQYGNDEKSHYNRRLTEHQQQAAAASFRRTNARKKLSVLLGFSTGNSEKKFESVNSDTIPEMSLSKHVIAGYFVSWGIYAREHNVAKVDATKLSHILYAFANVREDGTVFLGDPWADIEKHYEGDSWNEEGTNLYGSFKQLGLLKRQNRHVKVSLSIGGWTWSSNFAGVAASHETRRRFVDSSIELLNDLGLDGLDVDWEYPKDKNEAKNFVQLLEELRHALDKCAESKNETTRYLLTAAVPCGKEKYKVMRLDEMNEYLDLFYLMAYDFEGAWSSHANHQTHLYGGDVSTDRAVRYYLKQGIPSHKIILGVPMYGRAFQNTKGLGHRFEGVGEGTWEQGIYDYKQLPRPGALEHFDEKSVASYSYDDCSRELVTYDTPKSLHHKCKYIQEKKLGGTMFWELSADHPTDHERSLLSVVYHGLGGAQCLDDTPNHLSYPDMMNLFGLVFDAYMVTVSQK</sequence>
<comment type="subcellular location">
    <subcellularLocation>
        <location evidence="2">Secreted</location>
    </subcellularLocation>
</comment>
<evidence type="ECO:0000256" key="5">
    <source>
        <dbReference type="ARBA" id="ARBA00022525"/>
    </source>
</evidence>
<dbReference type="EMBL" id="CAJVPL010004672">
    <property type="protein sequence ID" value="CAG8650069.1"/>
    <property type="molecule type" value="Genomic_DNA"/>
</dbReference>
<evidence type="ECO:0000259" key="13">
    <source>
        <dbReference type="PROSITE" id="PS51910"/>
    </source>
</evidence>
<keyword evidence="5" id="KW-0964">Secreted</keyword>
<keyword evidence="10" id="KW-0624">Polysaccharide degradation</keyword>
<accession>A0A9N9DS09</accession>
<dbReference type="FunFam" id="3.10.50.10:FF:000005">
    <property type="entry name" value="Endochitinase B1"/>
    <property type="match status" value="1"/>
</dbReference>
<dbReference type="GO" id="GO:0005576">
    <property type="term" value="C:extracellular region"/>
    <property type="evidence" value="ECO:0007669"/>
    <property type="project" value="UniProtKB-SubCell"/>
</dbReference>
<evidence type="ECO:0000256" key="1">
    <source>
        <dbReference type="ARBA" id="ARBA00000822"/>
    </source>
</evidence>
<evidence type="ECO:0000313" key="14">
    <source>
        <dbReference type="EMBL" id="CAG8650069.1"/>
    </source>
</evidence>
<keyword evidence="15" id="KW-1185">Reference proteome</keyword>
<dbReference type="SMART" id="SM00636">
    <property type="entry name" value="Glyco_18"/>
    <property type="match status" value="1"/>
</dbReference>
<dbReference type="Gene3D" id="3.20.20.80">
    <property type="entry name" value="Glycosidases"/>
    <property type="match status" value="1"/>
</dbReference>
<dbReference type="Gene3D" id="3.10.50.10">
    <property type="match status" value="1"/>
</dbReference>
<dbReference type="PANTHER" id="PTHR11177">
    <property type="entry name" value="CHITINASE"/>
    <property type="match status" value="1"/>
</dbReference>
<keyword evidence="7" id="KW-0146">Chitin degradation</keyword>
<evidence type="ECO:0000256" key="9">
    <source>
        <dbReference type="ARBA" id="ARBA00023295"/>
    </source>
</evidence>
<evidence type="ECO:0000256" key="6">
    <source>
        <dbReference type="ARBA" id="ARBA00022801"/>
    </source>
</evidence>
<dbReference type="GO" id="GO:0006032">
    <property type="term" value="P:chitin catabolic process"/>
    <property type="evidence" value="ECO:0007669"/>
    <property type="project" value="UniProtKB-KW"/>
</dbReference>
<keyword evidence="6 11" id="KW-0378">Hydrolase</keyword>
<dbReference type="GO" id="GO:0008061">
    <property type="term" value="F:chitin binding"/>
    <property type="evidence" value="ECO:0007669"/>
    <property type="project" value="InterPro"/>
</dbReference>
<dbReference type="EC" id="3.2.1.14" evidence="4"/>
<gene>
    <name evidence="14" type="ORF">AGERDE_LOCUS11363</name>
</gene>
<organism evidence="14 15">
    <name type="scientific">Ambispora gerdemannii</name>
    <dbReference type="NCBI Taxonomy" id="144530"/>
    <lineage>
        <taxon>Eukaryota</taxon>
        <taxon>Fungi</taxon>
        <taxon>Fungi incertae sedis</taxon>
        <taxon>Mucoromycota</taxon>
        <taxon>Glomeromycotina</taxon>
        <taxon>Glomeromycetes</taxon>
        <taxon>Archaeosporales</taxon>
        <taxon>Ambisporaceae</taxon>
        <taxon>Ambispora</taxon>
    </lineage>
</organism>
<evidence type="ECO:0000313" key="15">
    <source>
        <dbReference type="Proteomes" id="UP000789831"/>
    </source>
</evidence>
<feature type="non-terminal residue" evidence="14">
    <location>
        <position position="483"/>
    </location>
</feature>
<dbReference type="PROSITE" id="PS01095">
    <property type="entry name" value="GH18_1"/>
    <property type="match status" value="1"/>
</dbReference>
<dbReference type="InterPro" id="IPR001579">
    <property type="entry name" value="Glyco_hydro_18_chit_AS"/>
</dbReference>
<keyword evidence="8" id="KW-0119">Carbohydrate metabolism</keyword>
<dbReference type="PANTHER" id="PTHR11177:SF317">
    <property type="entry name" value="CHITINASE 12-RELATED"/>
    <property type="match status" value="1"/>
</dbReference>
<dbReference type="SUPFAM" id="SSF51445">
    <property type="entry name" value="(Trans)glycosidases"/>
    <property type="match status" value="1"/>
</dbReference>
<evidence type="ECO:0000256" key="8">
    <source>
        <dbReference type="ARBA" id="ARBA00023277"/>
    </source>
</evidence>
<dbReference type="InterPro" id="IPR001223">
    <property type="entry name" value="Glyco_hydro18_cat"/>
</dbReference>
<dbReference type="SUPFAM" id="SSF54556">
    <property type="entry name" value="Chitinase insertion domain"/>
    <property type="match status" value="1"/>
</dbReference>
<dbReference type="FunFam" id="3.20.20.80:FF:000075">
    <property type="entry name" value="Sporulation-specific chitinase"/>
    <property type="match status" value="1"/>
</dbReference>
<protein>
    <recommendedName>
        <fullName evidence="4">chitinase</fullName>
        <ecNumber evidence="4">3.2.1.14</ecNumber>
    </recommendedName>
</protein>
<dbReference type="GO" id="GO:0008843">
    <property type="term" value="F:endochitinase activity"/>
    <property type="evidence" value="ECO:0007669"/>
    <property type="project" value="UniProtKB-EC"/>
</dbReference>
<comment type="caution">
    <text evidence="14">The sequence shown here is derived from an EMBL/GenBank/DDBJ whole genome shotgun (WGS) entry which is preliminary data.</text>
</comment>
<dbReference type="OrthoDB" id="76388at2759"/>
<reference evidence="14" key="1">
    <citation type="submission" date="2021-06" db="EMBL/GenBank/DDBJ databases">
        <authorList>
            <person name="Kallberg Y."/>
            <person name="Tangrot J."/>
            <person name="Rosling A."/>
        </authorList>
    </citation>
    <scope>NUCLEOTIDE SEQUENCE</scope>
    <source>
        <strain evidence="14">MT106</strain>
    </source>
</reference>
<name>A0A9N9DS09_9GLOM</name>
<evidence type="ECO:0000256" key="11">
    <source>
        <dbReference type="RuleBase" id="RU000489"/>
    </source>
</evidence>
<dbReference type="InterPro" id="IPR017853">
    <property type="entry name" value="GH"/>
</dbReference>